<dbReference type="InterPro" id="IPR051453">
    <property type="entry name" value="MBL_Glyoxalase_II"/>
</dbReference>
<keyword evidence="3" id="KW-0378">Hydrolase</keyword>
<dbReference type="Proteomes" id="UP000178759">
    <property type="component" value="Unassembled WGS sequence"/>
</dbReference>
<organism evidence="6 7">
    <name type="scientific">Candidatus Gottesmanbacteria bacterium RIFCSPLOWO2_01_FULL_43_11b</name>
    <dbReference type="NCBI Taxonomy" id="1798392"/>
    <lineage>
        <taxon>Bacteria</taxon>
        <taxon>Candidatus Gottesmaniibacteriota</taxon>
    </lineage>
</organism>
<dbReference type="GO" id="GO:0016787">
    <property type="term" value="F:hydrolase activity"/>
    <property type="evidence" value="ECO:0007669"/>
    <property type="project" value="UniProtKB-KW"/>
</dbReference>
<protein>
    <recommendedName>
        <fullName evidence="5">Metallo-beta-lactamase domain-containing protein</fullName>
    </recommendedName>
</protein>
<evidence type="ECO:0000313" key="6">
    <source>
        <dbReference type="EMBL" id="OGG24566.1"/>
    </source>
</evidence>
<dbReference type="AlphaFoldDB" id="A0A1F6AIU7"/>
<keyword evidence="2" id="KW-0479">Metal-binding</keyword>
<dbReference type="EMBL" id="MFJV01000001">
    <property type="protein sequence ID" value="OGG24566.1"/>
    <property type="molecule type" value="Genomic_DNA"/>
</dbReference>
<dbReference type="STRING" id="1798392.A3A79_05270"/>
<sequence>METLIVGAMATNCYIVDGIIIDPGDDAEYIMAHVKNPKMIIATHGHFDHIMAAYALQLAYNIPFYIHQDDIFLLKTMRSSAQHFLGLKDVDPPPTPSLIRDIEFIHTPGHTPGSMCLKFGDALFVGDTIFADGSVGRTDFSYSDPEKLELSLKTILSYPKNTKLYPGHGEETTVEAETTYHRV</sequence>
<keyword evidence="4" id="KW-0862">Zinc</keyword>
<dbReference type="Gene3D" id="3.60.15.10">
    <property type="entry name" value="Ribonuclease Z/Hydroxyacylglutathione hydrolase-like"/>
    <property type="match status" value="1"/>
</dbReference>
<comment type="cofactor">
    <cofactor evidence="1">
        <name>Zn(2+)</name>
        <dbReference type="ChEBI" id="CHEBI:29105"/>
    </cofactor>
</comment>
<dbReference type="InterPro" id="IPR001279">
    <property type="entry name" value="Metallo-B-lactamas"/>
</dbReference>
<evidence type="ECO:0000313" key="7">
    <source>
        <dbReference type="Proteomes" id="UP000178759"/>
    </source>
</evidence>
<dbReference type="SMART" id="SM00849">
    <property type="entry name" value="Lactamase_B"/>
    <property type="match status" value="1"/>
</dbReference>
<evidence type="ECO:0000256" key="1">
    <source>
        <dbReference type="ARBA" id="ARBA00001947"/>
    </source>
</evidence>
<evidence type="ECO:0000259" key="5">
    <source>
        <dbReference type="SMART" id="SM00849"/>
    </source>
</evidence>
<dbReference type="PANTHER" id="PTHR46233:SF3">
    <property type="entry name" value="HYDROXYACYLGLUTATHIONE HYDROLASE GLOC"/>
    <property type="match status" value="1"/>
</dbReference>
<dbReference type="Pfam" id="PF00753">
    <property type="entry name" value="Lactamase_B"/>
    <property type="match status" value="1"/>
</dbReference>
<feature type="domain" description="Metallo-beta-lactamase" evidence="5">
    <location>
        <begin position="10"/>
        <end position="168"/>
    </location>
</feature>
<evidence type="ECO:0000256" key="3">
    <source>
        <dbReference type="ARBA" id="ARBA00022801"/>
    </source>
</evidence>
<dbReference type="InterPro" id="IPR036866">
    <property type="entry name" value="RibonucZ/Hydroxyglut_hydro"/>
</dbReference>
<dbReference type="SUPFAM" id="SSF56281">
    <property type="entry name" value="Metallo-hydrolase/oxidoreductase"/>
    <property type="match status" value="1"/>
</dbReference>
<reference evidence="6 7" key="1">
    <citation type="journal article" date="2016" name="Nat. Commun.">
        <title>Thousands of microbial genomes shed light on interconnected biogeochemical processes in an aquifer system.</title>
        <authorList>
            <person name="Anantharaman K."/>
            <person name="Brown C.T."/>
            <person name="Hug L.A."/>
            <person name="Sharon I."/>
            <person name="Castelle C.J."/>
            <person name="Probst A.J."/>
            <person name="Thomas B.C."/>
            <person name="Singh A."/>
            <person name="Wilkins M.J."/>
            <person name="Karaoz U."/>
            <person name="Brodie E.L."/>
            <person name="Williams K.H."/>
            <person name="Hubbard S.S."/>
            <person name="Banfield J.F."/>
        </authorList>
    </citation>
    <scope>NUCLEOTIDE SEQUENCE [LARGE SCALE GENOMIC DNA]</scope>
</reference>
<evidence type="ECO:0000256" key="2">
    <source>
        <dbReference type="ARBA" id="ARBA00022723"/>
    </source>
</evidence>
<name>A0A1F6AIU7_9BACT</name>
<dbReference type="GO" id="GO:0046872">
    <property type="term" value="F:metal ion binding"/>
    <property type="evidence" value="ECO:0007669"/>
    <property type="project" value="UniProtKB-KW"/>
</dbReference>
<dbReference type="PANTHER" id="PTHR46233">
    <property type="entry name" value="HYDROXYACYLGLUTATHIONE HYDROLASE GLOC"/>
    <property type="match status" value="1"/>
</dbReference>
<comment type="caution">
    <text evidence="6">The sequence shown here is derived from an EMBL/GenBank/DDBJ whole genome shotgun (WGS) entry which is preliminary data.</text>
</comment>
<gene>
    <name evidence="6" type="ORF">A3A79_05270</name>
</gene>
<evidence type="ECO:0000256" key="4">
    <source>
        <dbReference type="ARBA" id="ARBA00022833"/>
    </source>
</evidence>
<accession>A0A1F6AIU7</accession>
<proteinExistence type="predicted"/>
<dbReference type="CDD" id="cd06262">
    <property type="entry name" value="metallo-hydrolase-like_MBL-fold"/>
    <property type="match status" value="1"/>
</dbReference>